<proteinExistence type="predicted"/>
<dbReference type="Proteomes" id="UP000638648">
    <property type="component" value="Unassembled WGS sequence"/>
</dbReference>
<reference evidence="1" key="1">
    <citation type="submission" date="2020-10" db="EMBL/GenBank/DDBJ databases">
        <title>Sequencing the genomes of 1000 actinobacteria strains.</title>
        <authorList>
            <person name="Klenk H.-P."/>
        </authorList>
    </citation>
    <scope>NUCLEOTIDE SEQUENCE</scope>
    <source>
        <strain evidence="1">DSM 45354</strain>
    </source>
</reference>
<gene>
    <name evidence="1" type="ORF">HEB94_007151</name>
</gene>
<evidence type="ECO:0000313" key="2">
    <source>
        <dbReference type="Proteomes" id="UP000638648"/>
    </source>
</evidence>
<keyword evidence="2" id="KW-1185">Reference proteome</keyword>
<organism evidence="1 2">
    <name type="scientific">Actinopolymorpha pittospori</name>
    <dbReference type="NCBI Taxonomy" id="648752"/>
    <lineage>
        <taxon>Bacteria</taxon>
        <taxon>Bacillati</taxon>
        <taxon>Actinomycetota</taxon>
        <taxon>Actinomycetes</taxon>
        <taxon>Propionibacteriales</taxon>
        <taxon>Actinopolymorphaceae</taxon>
        <taxon>Actinopolymorpha</taxon>
    </lineage>
</organism>
<evidence type="ECO:0000313" key="1">
    <source>
        <dbReference type="EMBL" id="MBE1610303.1"/>
    </source>
</evidence>
<sequence length="32" mass="3240">MADGSIMRSIVTGSPSPTVYGLAERAAELTAS</sequence>
<dbReference type="EMBL" id="JADBEM010000001">
    <property type="protein sequence ID" value="MBE1610303.1"/>
    <property type="molecule type" value="Genomic_DNA"/>
</dbReference>
<comment type="caution">
    <text evidence="1">The sequence shown here is derived from an EMBL/GenBank/DDBJ whole genome shotgun (WGS) entry which is preliminary data.</text>
</comment>
<dbReference type="AlphaFoldDB" id="A0A927N4T6"/>
<accession>A0A927N4T6</accession>
<protein>
    <submittedName>
        <fullName evidence="1">Choline dehydrogenase-like flavoprotein</fullName>
    </submittedName>
</protein>
<name>A0A927N4T6_9ACTN</name>